<dbReference type="PANTHER" id="PTHR22768">
    <property type="entry name" value="DNA REPLICATION COMPLEX GINS PROTEIN PSF3"/>
    <property type="match status" value="1"/>
</dbReference>
<comment type="subcellular location">
    <subcellularLocation>
        <location evidence="1">Nucleus</location>
    </subcellularLocation>
</comment>
<organism evidence="3">
    <name type="scientific">Oikopleura dioica</name>
    <name type="common">Tunicate</name>
    <dbReference type="NCBI Taxonomy" id="34765"/>
    <lineage>
        <taxon>Eukaryota</taxon>
        <taxon>Metazoa</taxon>
        <taxon>Chordata</taxon>
        <taxon>Tunicata</taxon>
        <taxon>Appendicularia</taxon>
        <taxon>Copelata</taxon>
        <taxon>Oikopleuridae</taxon>
        <taxon>Oikopleura</taxon>
    </lineage>
</organism>
<dbReference type="SUPFAM" id="SSF160059">
    <property type="entry name" value="PriA/YqbF domain"/>
    <property type="match status" value="1"/>
</dbReference>
<dbReference type="InParanoid" id="E4X5K9"/>
<dbReference type="InterPro" id="IPR038437">
    <property type="entry name" value="GINS_Psf3_sf"/>
</dbReference>
<comment type="subunit">
    <text evidence="1">Component of the GINS complex.</text>
</comment>
<dbReference type="SUPFAM" id="SSF158573">
    <property type="entry name" value="GINS helical bundle-like"/>
    <property type="match status" value="1"/>
</dbReference>
<dbReference type="InterPro" id="IPR055221">
    <property type="entry name" value="PSF3_N"/>
</dbReference>
<evidence type="ECO:0000313" key="3">
    <source>
        <dbReference type="EMBL" id="CBY18578.1"/>
    </source>
</evidence>
<dbReference type="CDD" id="cd11713">
    <property type="entry name" value="GINS_A_psf3"/>
    <property type="match status" value="1"/>
</dbReference>
<gene>
    <name evidence="3" type="ORF">GSOID_T00002446001</name>
</gene>
<evidence type="ECO:0000313" key="4">
    <source>
        <dbReference type="Proteomes" id="UP000001307"/>
    </source>
</evidence>
<dbReference type="Gene3D" id="1.20.58.2050">
    <property type="match status" value="1"/>
</dbReference>
<dbReference type="EMBL" id="FN653025">
    <property type="protein sequence ID" value="CBY18578.1"/>
    <property type="molecule type" value="Genomic_DNA"/>
</dbReference>
<keyword evidence="1" id="KW-0235">DNA replication</keyword>
<dbReference type="GO" id="GO:0000811">
    <property type="term" value="C:GINS complex"/>
    <property type="evidence" value="ECO:0007669"/>
    <property type="project" value="UniProtKB-UniRule"/>
</dbReference>
<dbReference type="Proteomes" id="UP000001307">
    <property type="component" value="Unassembled WGS sequence"/>
</dbReference>
<keyword evidence="4" id="KW-1185">Reference proteome</keyword>
<dbReference type="Pfam" id="PF22466">
    <property type="entry name" value="PSF3_N"/>
    <property type="match status" value="1"/>
</dbReference>
<reference evidence="3" key="1">
    <citation type="journal article" date="2010" name="Science">
        <title>Plasticity of animal genome architecture unmasked by rapid evolution of a pelagic tunicate.</title>
        <authorList>
            <person name="Denoeud F."/>
            <person name="Henriet S."/>
            <person name="Mungpakdee S."/>
            <person name="Aury J.M."/>
            <person name="Da Silva C."/>
            <person name="Brinkmann H."/>
            <person name="Mikhaleva J."/>
            <person name="Olsen L.C."/>
            <person name="Jubin C."/>
            <person name="Canestro C."/>
            <person name="Bouquet J.M."/>
            <person name="Danks G."/>
            <person name="Poulain J."/>
            <person name="Campsteijn C."/>
            <person name="Adamski M."/>
            <person name="Cross I."/>
            <person name="Yadetie F."/>
            <person name="Muffato M."/>
            <person name="Louis A."/>
            <person name="Butcher S."/>
            <person name="Tsagkogeorga G."/>
            <person name="Konrad A."/>
            <person name="Singh S."/>
            <person name="Jensen M.F."/>
            <person name="Cong E.H."/>
            <person name="Eikeseth-Otteraa H."/>
            <person name="Noel B."/>
            <person name="Anthouard V."/>
            <person name="Porcel B.M."/>
            <person name="Kachouri-Lafond R."/>
            <person name="Nishino A."/>
            <person name="Ugolini M."/>
            <person name="Chourrout P."/>
            <person name="Nishida H."/>
            <person name="Aasland R."/>
            <person name="Huzurbazar S."/>
            <person name="Westhof E."/>
            <person name="Delsuc F."/>
            <person name="Lehrach H."/>
            <person name="Reinhardt R."/>
            <person name="Weissenbach J."/>
            <person name="Roy S.W."/>
            <person name="Artiguenave F."/>
            <person name="Postlethwait J.H."/>
            <person name="Manak J.R."/>
            <person name="Thompson E.M."/>
            <person name="Jaillon O."/>
            <person name="Du Pasquier L."/>
            <person name="Boudinot P."/>
            <person name="Liberles D.A."/>
            <person name="Volff J.N."/>
            <person name="Philippe H."/>
            <person name="Lenhard B."/>
            <person name="Roest Crollius H."/>
            <person name="Wincker P."/>
            <person name="Chourrout D."/>
        </authorList>
    </citation>
    <scope>NUCLEOTIDE SEQUENCE [LARGE SCALE GENOMIC DNA]</scope>
</reference>
<name>E4X5K9_OIKDI</name>
<dbReference type="InterPro" id="IPR010492">
    <property type="entry name" value="GINS_Psf3"/>
</dbReference>
<comment type="similarity">
    <text evidence="1">Belongs to the GINS3/PSF3 family.</text>
</comment>
<dbReference type="OrthoDB" id="10251744at2759"/>
<evidence type="ECO:0000259" key="2">
    <source>
        <dbReference type="Pfam" id="PF22466"/>
    </source>
</evidence>
<comment type="function">
    <text evidence="1">The GINS complex plays an essential role in the initiation of DNA replication.</text>
</comment>
<proteinExistence type="inferred from homology"/>
<dbReference type="CDD" id="cd21693">
    <property type="entry name" value="GINS_B_Psf3"/>
    <property type="match status" value="1"/>
</dbReference>
<dbReference type="AlphaFoldDB" id="E4X5K9"/>
<dbReference type="PANTHER" id="PTHR22768:SF0">
    <property type="entry name" value="DNA REPLICATION COMPLEX GINS PROTEIN PSF3"/>
    <property type="match status" value="1"/>
</dbReference>
<keyword evidence="1" id="KW-0539">Nucleus</keyword>
<feature type="domain" description="DNA replication complex GINS protein PSF3 N-terminal" evidence="2">
    <location>
        <begin position="16"/>
        <end position="63"/>
    </location>
</feature>
<evidence type="ECO:0000256" key="1">
    <source>
        <dbReference type="RuleBase" id="RU367161"/>
    </source>
</evidence>
<accession>E4X5K9</accession>
<dbReference type="FunCoup" id="E4X5K9">
    <property type="interactions" value="273"/>
</dbReference>
<protein>
    <recommendedName>
        <fullName evidence="1">DNA replication complex GINS protein PSF3</fullName>
    </recommendedName>
</protein>
<dbReference type="InterPro" id="IPR036224">
    <property type="entry name" value="GINS_bundle-like_dom_sf"/>
</dbReference>
<dbReference type="GO" id="GO:1902975">
    <property type="term" value="P:mitotic DNA replication initiation"/>
    <property type="evidence" value="ECO:0007669"/>
    <property type="project" value="TreeGrafter"/>
</dbReference>
<sequence length="206" mass="24130">MSDLEIVDNADASYLDIDDILMTDNKITCRARYDLVDLEVRRAPEDLNEDKKVELPIWMAMRLNEFFRHEIPRQYNTHFQGILNADPEVVNLHKEGPKYFAMGLQLTSENFDFADDEDVINMCQTLLQSSARRVSWISDMAAADHYQQSKVDSKLDDMEKEMYLKAVAERKAWEDWTRGMSNRLTESKFIAKSRKRKREALAQKIN</sequence>